<name>A0ABT4D3S0_9CLOT</name>
<dbReference type="RefSeq" id="WP_268042615.1">
    <property type="nucleotide sequence ID" value="NZ_JAPQER010000014.1"/>
</dbReference>
<dbReference type="PROSITE" id="PS51257">
    <property type="entry name" value="PROKAR_LIPOPROTEIN"/>
    <property type="match status" value="1"/>
</dbReference>
<evidence type="ECO:0000313" key="3">
    <source>
        <dbReference type="EMBL" id="MCY6485879.1"/>
    </source>
</evidence>
<organism evidence="3 4">
    <name type="scientific">Clostridium aestuarii</name>
    <dbReference type="NCBI Taxonomy" id="338193"/>
    <lineage>
        <taxon>Bacteria</taxon>
        <taxon>Bacillati</taxon>
        <taxon>Bacillota</taxon>
        <taxon>Clostridia</taxon>
        <taxon>Eubacteriales</taxon>
        <taxon>Clostridiaceae</taxon>
        <taxon>Clostridium</taxon>
    </lineage>
</organism>
<evidence type="ECO:0000313" key="4">
    <source>
        <dbReference type="Proteomes" id="UP001078443"/>
    </source>
</evidence>
<feature type="domain" description="Lysozyme inhibitor LprI-like N-terminal" evidence="2">
    <location>
        <begin position="140"/>
        <end position="226"/>
    </location>
</feature>
<gene>
    <name evidence="3" type="ORF">OW763_16330</name>
</gene>
<accession>A0ABT4D3S0</accession>
<dbReference type="InterPro" id="IPR009739">
    <property type="entry name" value="LprI-like_N"/>
</dbReference>
<keyword evidence="4" id="KW-1185">Reference proteome</keyword>
<reference evidence="3" key="1">
    <citation type="submission" date="2022-12" db="EMBL/GenBank/DDBJ databases">
        <authorList>
            <person name="Wang J."/>
        </authorList>
    </citation>
    <scope>NUCLEOTIDE SEQUENCE</scope>
    <source>
        <strain evidence="3">HY-45-18</strain>
    </source>
</reference>
<comment type="caution">
    <text evidence="3">The sequence shown here is derived from an EMBL/GenBank/DDBJ whole genome shotgun (WGS) entry which is preliminary data.</text>
</comment>
<feature type="coiled-coil region" evidence="1">
    <location>
        <begin position="68"/>
        <end position="118"/>
    </location>
</feature>
<dbReference type="PANTHER" id="PTHR39176">
    <property type="entry name" value="PERIPLASMIC PROTEIN-RELATED"/>
    <property type="match status" value="1"/>
</dbReference>
<evidence type="ECO:0000259" key="2">
    <source>
        <dbReference type="Pfam" id="PF07007"/>
    </source>
</evidence>
<evidence type="ECO:0000256" key="1">
    <source>
        <dbReference type="SAM" id="Coils"/>
    </source>
</evidence>
<proteinExistence type="predicted"/>
<dbReference type="PANTHER" id="PTHR39176:SF1">
    <property type="entry name" value="PERIPLASMIC PROTEIN"/>
    <property type="match status" value="1"/>
</dbReference>
<dbReference type="Gene3D" id="1.20.1270.180">
    <property type="match status" value="1"/>
</dbReference>
<sequence length="232" mass="26641">MKKIIGIIMLSIFLVLGLAGCGNSVAKEVIKQDKEALQEKQIDEDIKTNEAINNDIKKITTLYNDKKYEDAKKLISELNNKKLNDNQKEEINNMNDKIDAEIKKIEDKENTKKEKNKKFYIEKLDNIETGLKDLSELYAGSNAQMIKAASEEYKRWDDALNEIYGVLKKQLSASDMNKLKKEQIQWIPDKKKIAEEAAEEFKGGSMAPLVYASSLAQTTKDRCYELIEKYMK</sequence>
<dbReference type="Pfam" id="PF07007">
    <property type="entry name" value="LprI"/>
    <property type="match status" value="1"/>
</dbReference>
<protein>
    <submittedName>
        <fullName evidence="3">DUF1311 domain-containing protein</fullName>
    </submittedName>
</protein>
<dbReference type="EMBL" id="JAPQER010000014">
    <property type="protein sequence ID" value="MCY6485879.1"/>
    <property type="molecule type" value="Genomic_DNA"/>
</dbReference>
<keyword evidence="1" id="KW-0175">Coiled coil</keyword>
<dbReference type="Proteomes" id="UP001078443">
    <property type="component" value="Unassembled WGS sequence"/>
</dbReference>